<protein>
    <recommendedName>
        <fullName evidence="2">DUF218 domain-containing protein</fullName>
    </recommendedName>
</protein>
<feature type="transmembrane region" description="Helical" evidence="1">
    <location>
        <begin position="42"/>
        <end position="63"/>
    </location>
</feature>
<evidence type="ECO:0000313" key="4">
    <source>
        <dbReference type="Proteomes" id="UP000230390"/>
    </source>
</evidence>
<comment type="caution">
    <text evidence="3">The sequence shown here is derived from an EMBL/GenBank/DDBJ whole genome shotgun (WGS) entry which is preliminary data.</text>
</comment>
<dbReference type="GO" id="GO:0043164">
    <property type="term" value="P:Gram-negative-bacterium-type cell wall biogenesis"/>
    <property type="evidence" value="ECO:0007669"/>
    <property type="project" value="TreeGrafter"/>
</dbReference>
<dbReference type="RefSeq" id="WP_099786765.1">
    <property type="nucleotide sequence ID" value="NZ_JBHLYV010000100.1"/>
</dbReference>
<keyword evidence="1" id="KW-0472">Membrane</keyword>
<dbReference type="GO" id="GO:0005886">
    <property type="term" value="C:plasma membrane"/>
    <property type="evidence" value="ECO:0007669"/>
    <property type="project" value="TreeGrafter"/>
</dbReference>
<dbReference type="CDD" id="cd06259">
    <property type="entry name" value="YdcF-like"/>
    <property type="match status" value="1"/>
</dbReference>
<keyword evidence="1" id="KW-1133">Transmembrane helix</keyword>
<dbReference type="PANTHER" id="PTHR30336">
    <property type="entry name" value="INNER MEMBRANE PROTEIN, PROBABLE PERMEASE"/>
    <property type="match status" value="1"/>
</dbReference>
<dbReference type="GO" id="GO:0000270">
    <property type="term" value="P:peptidoglycan metabolic process"/>
    <property type="evidence" value="ECO:0007669"/>
    <property type="project" value="TreeGrafter"/>
</dbReference>
<dbReference type="AlphaFoldDB" id="A0A2G8TLP9"/>
<evidence type="ECO:0000256" key="1">
    <source>
        <dbReference type="SAM" id="Phobius"/>
    </source>
</evidence>
<proteinExistence type="predicted"/>
<feature type="domain" description="DUF218" evidence="2">
    <location>
        <begin position="81"/>
        <end position="246"/>
    </location>
</feature>
<sequence>MGLTTVLATACKLLVLPPGGMFALAALGLLVWRRRPRLGKALCGVSLALLYVLSTGVGSWLVVHPLESLEPALGAGPSPAQAIVMLTAGRVRNSPEYGLQPVPDFTALKRISYAAHLFRSRQLPLLVTGGMATDLANEVPLAIITRRVLENQFQIPVTWTEIASRNTSENARFSAAILKRAGIGHVILVTDAVHMRRARLAFERAGIAVTPGPTFYQEPGPFGPLRLWPSAEGLRRSHAALYEWLGLAWYALTDN</sequence>
<dbReference type="Gene3D" id="3.40.50.620">
    <property type="entry name" value="HUPs"/>
    <property type="match status" value="1"/>
</dbReference>
<accession>A0A2G8TLP9</accession>
<dbReference type="OrthoDB" id="9809813at2"/>
<gene>
    <name evidence="3" type="ORF">CR105_02100</name>
</gene>
<evidence type="ECO:0000313" key="3">
    <source>
        <dbReference type="EMBL" id="PIL46962.1"/>
    </source>
</evidence>
<reference evidence="3 4" key="1">
    <citation type="submission" date="2017-10" db="EMBL/GenBank/DDBJ databases">
        <title>Massilia psychrophilum sp. nov., a novel purple-pigmented bacterium isolated from Tianshan glacier, Xinjiang Municipality, China.</title>
        <authorList>
            <person name="Wang H."/>
        </authorList>
    </citation>
    <scope>NUCLEOTIDE SEQUENCE [LARGE SCALE GENOMIC DNA]</scope>
    <source>
        <strain evidence="3 4">JCM 30074</strain>
    </source>
</reference>
<dbReference type="Proteomes" id="UP000230390">
    <property type="component" value="Unassembled WGS sequence"/>
</dbReference>
<dbReference type="InterPro" id="IPR014729">
    <property type="entry name" value="Rossmann-like_a/b/a_fold"/>
</dbReference>
<keyword evidence="1" id="KW-0812">Transmembrane</keyword>
<dbReference type="InterPro" id="IPR003848">
    <property type="entry name" value="DUF218"/>
</dbReference>
<dbReference type="PANTHER" id="PTHR30336:SF4">
    <property type="entry name" value="ENVELOPE BIOGENESIS FACTOR ELYC"/>
    <property type="match status" value="1"/>
</dbReference>
<keyword evidence="4" id="KW-1185">Reference proteome</keyword>
<feature type="transmembrane region" description="Helical" evidence="1">
    <location>
        <begin position="6"/>
        <end position="30"/>
    </location>
</feature>
<dbReference type="Pfam" id="PF02698">
    <property type="entry name" value="DUF218"/>
    <property type="match status" value="1"/>
</dbReference>
<evidence type="ECO:0000259" key="2">
    <source>
        <dbReference type="Pfam" id="PF02698"/>
    </source>
</evidence>
<organism evidence="3 4">
    <name type="scientific">Massilia eurypsychrophila</name>
    <dbReference type="NCBI Taxonomy" id="1485217"/>
    <lineage>
        <taxon>Bacteria</taxon>
        <taxon>Pseudomonadati</taxon>
        <taxon>Pseudomonadota</taxon>
        <taxon>Betaproteobacteria</taxon>
        <taxon>Burkholderiales</taxon>
        <taxon>Oxalobacteraceae</taxon>
        <taxon>Telluria group</taxon>
        <taxon>Massilia</taxon>
    </lineage>
</organism>
<name>A0A2G8TLP9_9BURK</name>
<dbReference type="InterPro" id="IPR051599">
    <property type="entry name" value="Cell_Envelope_Assoc"/>
</dbReference>
<dbReference type="EMBL" id="PDOC01000001">
    <property type="protein sequence ID" value="PIL46962.1"/>
    <property type="molecule type" value="Genomic_DNA"/>
</dbReference>